<feature type="domain" description="PAS" evidence="6">
    <location>
        <begin position="427"/>
        <end position="497"/>
    </location>
</feature>
<sequence>MRSVAIEQSDFDRAVFDLVPLPMWIYDLDTLHFLAVNKEAIHQYGYSEEEFKQMTIRDIRPQEDVPKLEEAVERTKSRRTKFKKSIFRHQKRDGRIMYVQVKGNTIDFNGKRAEIVTATDLTELYEKEINLNAAYEELSFSEKRYRSLIENGRDLVAIIDLEGKYKYVAPTSTTVLGIEPEAFLGKNAFDYIYEEDAPHVMGQLSKMTESQSVSIDAYRFPDINGDLRWFKTELSNHLNTPLIEGIIATTHEVTAEIKEKIVNDLFTELTSTFAKSLSLASSLDQALQRLVLLPKIRVSEIWLVAPDHSTLNLVSTSLQQRKFDLFYQHTQAFTSCKEGEGLAGSTWKEKKLIVWDNLGQTKQFLRAKAAQLVGLSTGIGLPIMYGDEFLGCIVCFSTSAPEILSEKINLLMHVSEKLGPLVKQKVTEEEYRNVFNISSDPLCIVGFDGYIKKCNKAFANLMGYQNTYLYSTAIFELIYPDDRASAAEALSLLIGGHLTERFSGRFLTAQGEVKWLQWSATVAAESKTIVAVGKDITKQKLAEQALQTAYEQLKTAQKIAKLGYWFRPIDSDISEWSEEVYTIYDCSPDTFIPTVENVKKALLPNERYLMEDDPSVHLQPGTTKSFEHKIVTRSGRLKWVHQEVLLVTDEKGDPVKIEGTIQDITASRQAMDQIKKQNDTLREIAWLQSHSIRAPLTRIMSLIYLSKELDGGGKSPDEIMDLIMDSAQELDDVIAQITVKTNLIHHEHGTDTTHR</sequence>
<reference evidence="8 9" key="1">
    <citation type="submission" date="2023-07" db="EMBL/GenBank/DDBJ databases">
        <title>Functional and genomic diversity of the sorghum phyllosphere microbiome.</title>
        <authorList>
            <person name="Shade A."/>
        </authorList>
    </citation>
    <scope>NUCLEOTIDE SEQUENCE [LARGE SCALE GENOMIC DNA]</scope>
    <source>
        <strain evidence="8 9">SORGH_AS_0892</strain>
    </source>
</reference>
<keyword evidence="3" id="KW-0597">Phosphoprotein</keyword>
<evidence type="ECO:0000256" key="1">
    <source>
        <dbReference type="ARBA" id="ARBA00000085"/>
    </source>
</evidence>
<protein>
    <recommendedName>
        <fullName evidence="2">histidine kinase</fullName>
        <ecNumber evidence="2">2.7.13.3</ecNumber>
    </recommendedName>
</protein>
<dbReference type="RefSeq" id="WP_307184220.1">
    <property type="nucleotide sequence ID" value="NZ_JAUTBA010000001.1"/>
</dbReference>
<dbReference type="Gene3D" id="3.30.450.20">
    <property type="entry name" value="PAS domain"/>
    <property type="match status" value="4"/>
</dbReference>
<keyword evidence="5" id="KW-0418">Kinase</keyword>
<accession>A0ABU0TZF2</accession>
<dbReference type="Pfam" id="PF08448">
    <property type="entry name" value="PAS_4"/>
    <property type="match status" value="1"/>
</dbReference>
<dbReference type="InterPro" id="IPR013656">
    <property type="entry name" value="PAS_4"/>
</dbReference>
<gene>
    <name evidence="8" type="ORF">QE382_000065</name>
</gene>
<evidence type="ECO:0000313" key="8">
    <source>
        <dbReference type="EMBL" id="MDQ1148081.1"/>
    </source>
</evidence>
<dbReference type="SUPFAM" id="SSF55781">
    <property type="entry name" value="GAF domain-like"/>
    <property type="match status" value="1"/>
</dbReference>
<dbReference type="InterPro" id="IPR013655">
    <property type="entry name" value="PAS_fold_3"/>
</dbReference>
<organism evidence="8 9">
    <name type="scientific">Sphingobacterium zeae</name>
    <dbReference type="NCBI Taxonomy" id="1776859"/>
    <lineage>
        <taxon>Bacteria</taxon>
        <taxon>Pseudomonadati</taxon>
        <taxon>Bacteroidota</taxon>
        <taxon>Sphingobacteriia</taxon>
        <taxon>Sphingobacteriales</taxon>
        <taxon>Sphingobacteriaceae</taxon>
        <taxon>Sphingobacterium</taxon>
    </lineage>
</organism>
<evidence type="ECO:0000256" key="2">
    <source>
        <dbReference type="ARBA" id="ARBA00012438"/>
    </source>
</evidence>
<dbReference type="InterPro" id="IPR035965">
    <property type="entry name" value="PAS-like_dom_sf"/>
</dbReference>
<evidence type="ECO:0000256" key="3">
    <source>
        <dbReference type="ARBA" id="ARBA00022553"/>
    </source>
</evidence>
<evidence type="ECO:0000259" key="7">
    <source>
        <dbReference type="PROSITE" id="PS50113"/>
    </source>
</evidence>
<dbReference type="Gene3D" id="2.10.70.100">
    <property type="match status" value="1"/>
</dbReference>
<dbReference type="Proteomes" id="UP001244640">
    <property type="component" value="Unassembled WGS sequence"/>
</dbReference>
<dbReference type="EMBL" id="JAUTBA010000001">
    <property type="protein sequence ID" value="MDQ1148081.1"/>
    <property type="molecule type" value="Genomic_DNA"/>
</dbReference>
<dbReference type="CDD" id="cd00130">
    <property type="entry name" value="PAS"/>
    <property type="match status" value="3"/>
</dbReference>
<keyword evidence="4" id="KW-0808">Transferase</keyword>
<dbReference type="InterPro" id="IPR001610">
    <property type="entry name" value="PAC"/>
</dbReference>
<dbReference type="InterPro" id="IPR000014">
    <property type="entry name" value="PAS"/>
</dbReference>
<dbReference type="NCBIfam" id="TIGR00229">
    <property type="entry name" value="sensory_box"/>
    <property type="match status" value="3"/>
</dbReference>
<name>A0ABU0TZF2_9SPHI</name>
<dbReference type="InterPro" id="IPR000700">
    <property type="entry name" value="PAS-assoc_C"/>
</dbReference>
<dbReference type="PROSITE" id="PS50113">
    <property type="entry name" value="PAC"/>
    <property type="match status" value="1"/>
</dbReference>
<evidence type="ECO:0000259" key="6">
    <source>
        <dbReference type="PROSITE" id="PS50112"/>
    </source>
</evidence>
<dbReference type="Pfam" id="PF08447">
    <property type="entry name" value="PAS_3"/>
    <property type="match status" value="3"/>
</dbReference>
<dbReference type="InterPro" id="IPR029016">
    <property type="entry name" value="GAF-like_dom_sf"/>
</dbReference>
<feature type="domain" description="PAS" evidence="6">
    <location>
        <begin position="141"/>
        <end position="211"/>
    </location>
</feature>
<dbReference type="PANTHER" id="PTHR43304">
    <property type="entry name" value="PHYTOCHROME-LIKE PROTEIN CPH1"/>
    <property type="match status" value="1"/>
</dbReference>
<dbReference type="EC" id="2.7.13.3" evidence="2"/>
<comment type="catalytic activity">
    <reaction evidence="1">
        <text>ATP + protein L-histidine = ADP + protein N-phospho-L-histidine.</text>
        <dbReference type="EC" id="2.7.13.3"/>
    </reaction>
</comment>
<dbReference type="SMART" id="SM00086">
    <property type="entry name" value="PAC"/>
    <property type="match status" value="3"/>
</dbReference>
<feature type="domain" description="PAS" evidence="6">
    <location>
        <begin position="8"/>
        <end position="79"/>
    </location>
</feature>
<dbReference type="InterPro" id="IPR052162">
    <property type="entry name" value="Sensor_kinase/Photoreceptor"/>
</dbReference>
<dbReference type="SUPFAM" id="SSF47384">
    <property type="entry name" value="Homodimeric domain of signal transducing histidine kinase"/>
    <property type="match status" value="1"/>
</dbReference>
<evidence type="ECO:0000256" key="4">
    <source>
        <dbReference type="ARBA" id="ARBA00022679"/>
    </source>
</evidence>
<dbReference type="SMART" id="SM00091">
    <property type="entry name" value="PAS"/>
    <property type="match status" value="3"/>
</dbReference>
<evidence type="ECO:0000256" key="5">
    <source>
        <dbReference type="ARBA" id="ARBA00022777"/>
    </source>
</evidence>
<comment type="caution">
    <text evidence="8">The sequence shown here is derived from an EMBL/GenBank/DDBJ whole genome shotgun (WGS) entry which is preliminary data.</text>
</comment>
<evidence type="ECO:0000313" key="9">
    <source>
        <dbReference type="Proteomes" id="UP001244640"/>
    </source>
</evidence>
<keyword evidence="9" id="KW-1185">Reference proteome</keyword>
<proteinExistence type="predicted"/>
<dbReference type="PROSITE" id="PS50112">
    <property type="entry name" value="PAS"/>
    <property type="match status" value="3"/>
</dbReference>
<dbReference type="InterPro" id="IPR036097">
    <property type="entry name" value="HisK_dim/P_sf"/>
</dbReference>
<dbReference type="SUPFAM" id="SSF55785">
    <property type="entry name" value="PYP-like sensor domain (PAS domain)"/>
    <property type="match status" value="4"/>
</dbReference>
<feature type="domain" description="PAC" evidence="7">
    <location>
        <begin position="624"/>
        <end position="676"/>
    </location>
</feature>
<dbReference type="Gene3D" id="3.30.450.40">
    <property type="match status" value="1"/>
</dbReference>
<dbReference type="PANTHER" id="PTHR43304:SF1">
    <property type="entry name" value="PAC DOMAIN-CONTAINING PROTEIN"/>
    <property type="match status" value="1"/>
</dbReference>